<evidence type="ECO:0000256" key="4">
    <source>
        <dbReference type="SAM" id="SignalP"/>
    </source>
</evidence>
<keyword evidence="2 4" id="KW-0732">Signal</keyword>
<proteinExistence type="inferred from homology"/>
<dbReference type="PANTHER" id="PTHR43248">
    <property type="entry name" value="2-SUCCINYL-6-HYDROXY-2,4-CYCLOHEXADIENE-1-CARBOXYLATE SYNTHASE"/>
    <property type="match status" value="1"/>
</dbReference>
<dbReference type="InterPro" id="IPR051601">
    <property type="entry name" value="Serine_prot/Carboxylest_S33"/>
</dbReference>
<dbReference type="SUPFAM" id="SSF53474">
    <property type="entry name" value="alpha/beta-Hydrolases"/>
    <property type="match status" value="1"/>
</dbReference>
<dbReference type="InterPro" id="IPR013595">
    <property type="entry name" value="Pept_S33_TAP-like_C"/>
</dbReference>
<evidence type="ECO:0000259" key="5">
    <source>
        <dbReference type="Pfam" id="PF08386"/>
    </source>
</evidence>
<evidence type="ECO:0000256" key="3">
    <source>
        <dbReference type="ARBA" id="ARBA00022801"/>
    </source>
</evidence>
<dbReference type="Proteomes" id="UP000470446">
    <property type="component" value="Unassembled WGS sequence"/>
</dbReference>
<protein>
    <submittedName>
        <fullName evidence="6">Alpha/beta hydrolase</fullName>
    </submittedName>
</protein>
<dbReference type="InterPro" id="IPR029058">
    <property type="entry name" value="AB_hydrolase_fold"/>
</dbReference>
<dbReference type="PANTHER" id="PTHR43248:SF29">
    <property type="entry name" value="TRIPEPTIDYL AMINOPEPTIDASE"/>
    <property type="match status" value="1"/>
</dbReference>
<evidence type="ECO:0000313" key="7">
    <source>
        <dbReference type="Proteomes" id="UP000470446"/>
    </source>
</evidence>
<sequence>MHTRRTHRRTRTGSTRFRATVLVAAALLATACSAGGASTSAGSPAAEAAGSTEAATAALTPLPKATPAGLSPYYEQKLAWRDCGVPGFQCATMKAPLDYAKPGEGDVRLAVARKKATGPGKRLGSLLVNPGGPGGSAIGYLQQYAGIGYPAKVRAQYDMVAVDPRGVARSEPVECLDGREMDAYTQTDVTPDDAGETDELVDAYKGFAEGCGADAPKLLRHVSTVEAARDMDVLRAVLGDEKLTYVGASYGTFLGATYAGLFPDRTGRLVLDGAMDPSLPARRLNLEQTAGFETAFQSFAKDCVKQPDCPLGDKDTSPDQVGKNLKSFFDDLDAKPLPAGDADGRKLTESLATTGVIAAMYDEGAWQQLRESLTSAIKEKDGAGLLILSDSYYEREADGGYSNLMFANAAVNCLDLPAAFSSPDEVRAALPDFEKASPVFGEGLAWSSLNCAYWPVKPTGEPHRIEAAGATPIVVVGTTRDPATPYRWAEALSDQLSSGRLLTYEGDGHTAYGRGSTCIDSAINTYLLTGTAPKDGTRCS</sequence>
<gene>
    <name evidence="6" type="ORF">G3I32_20425</name>
</gene>
<feature type="signal peptide" evidence="4">
    <location>
        <begin position="1"/>
        <end position="34"/>
    </location>
</feature>
<feature type="domain" description="Peptidase S33 tripeptidyl aminopeptidase-like C-terminal" evidence="5">
    <location>
        <begin position="437"/>
        <end position="539"/>
    </location>
</feature>
<dbReference type="PROSITE" id="PS51257">
    <property type="entry name" value="PROKAR_LIPOPROTEIN"/>
    <property type="match status" value="1"/>
</dbReference>
<accession>A0A7K3PMI2</accession>
<feature type="chain" id="PRO_5039210571" evidence="4">
    <location>
        <begin position="35"/>
        <end position="540"/>
    </location>
</feature>
<organism evidence="6 7">
    <name type="scientific">Streptomyces coelicoflavus</name>
    <dbReference type="NCBI Taxonomy" id="285562"/>
    <lineage>
        <taxon>Bacteria</taxon>
        <taxon>Bacillati</taxon>
        <taxon>Actinomycetota</taxon>
        <taxon>Actinomycetes</taxon>
        <taxon>Kitasatosporales</taxon>
        <taxon>Streptomycetaceae</taxon>
        <taxon>Streptomyces</taxon>
    </lineage>
</organism>
<name>A0A7K3PMI2_9ACTN</name>
<dbReference type="Gene3D" id="3.40.50.1820">
    <property type="entry name" value="alpha/beta hydrolase"/>
    <property type="match status" value="1"/>
</dbReference>
<dbReference type="RefSeq" id="WP_164246385.1">
    <property type="nucleotide sequence ID" value="NZ_JAAGMA010000550.1"/>
</dbReference>
<keyword evidence="3 6" id="KW-0378">Hydrolase</keyword>
<evidence type="ECO:0000313" key="6">
    <source>
        <dbReference type="EMBL" id="NEB11174.1"/>
    </source>
</evidence>
<dbReference type="EMBL" id="JAAGMA010000550">
    <property type="protein sequence ID" value="NEB11174.1"/>
    <property type="molecule type" value="Genomic_DNA"/>
</dbReference>
<dbReference type="Pfam" id="PF08386">
    <property type="entry name" value="Abhydrolase_4"/>
    <property type="match status" value="1"/>
</dbReference>
<dbReference type="AlphaFoldDB" id="A0A7K3PMI2"/>
<evidence type="ECO:0000256" key="1">
    <source>
        <dbReference type="ARBA" id="ARBA00010088"/>
    </source>
</evidence>
<reference evidence="6 7" key="1">
    <citation type="submission" date="2020-01" db="EMBL/GenBank/DDBJ databases">
        <title>Insect and environment-associated Actinomycetes.</title>
        <authorList>
            <person name="Currrie C."/>
            <person name="Chevrette M."/>
            <person name="Carlson C."/>
            <person name="Stubbendieck R."/>
            <person name="Wendt-Pienkowski E."/>
        </authorList>
    </citation>
    <scope>NUCLEOTIDE SEQUENCE [LARGE SCALE GENOMIC DNA]</scope>
    <source>
        <strain evidence="6 7">SID14163</strain>
    </source>
</reference>
<evidence type="ECO:0000256" key="2">
    <source>
        <dbReference type="ARBA" id="ARBA00022729"/>
    </source>
</evidence>
<dbReference type="GO" id="GO:0016787">
    <property type="term" value="F:hydrolase activity"/>
    <property type="evidence" value="ECO:0007669"/>
    <property type="project" value="UniProtKB-KW"/>
</dbReference>
<comment type="caution">
    <text evidence="6">The sequence shown here is derived from an EMBL/GenBank/DDBJ whole genome shotgun (WGS) entry which is preliminary data.</text>
</comment>
<comment type="similarity">
    <text evidence="1">Belongs to the peptidase S33 family.</text>
</comment>